<reference evidence="3" key="2">
    <citation type="submission" date="2021-03" db="EMBL/GenBank/DDBJ databases">
        <authorList>
            <person name="Jaffe A."/>
        </authorList>
    </citation>
    <scope>NUCLEOTIDE SEQUENCE</scope>
    <source>
        <strain evidence="3">RIFCSPHIGHO2_01_FULL_GW2011_AR10_43_9</strain>
    </source>
</reference>
<feature type="transmembrane region" description="Helical" evidence="1">
    <location>
        <begin position="72"/>
        <end position="91"/>
    </location>
</feature>
<dbReference type="AlphaFoldDB" id="A0A7J4IU35"/>
<dbReference type="EMBL" id="JAGVWF010000067">
    <property type="protein sequence ID" value="MBS3059690.1"/>
    <property type="molecule type" value="Genomic_DNA"/>
</dbReference>
<organism evidence="2 4">
    <name type="scientific">Candidatus Iainarchaeum sp</name>
    <dbReference type="NCBI Taxonomy" id="3101447"/>
    <lineage>
        <taxon>Archaea</taxon>
        <taxon>Candidatus Iainarchaeota</taxon>
        <taxon>Candidatus Iainarchaeia</taxon>
        <taxon>Candidatus Iainarchaeales</taxon>
        <taxon>Candidatus Iainarchaeaceae</taxon>
        <taxon>Candidatus Iainarchaeum</taxon>
    </lineage>
</organism>
<evidence type="ECO:0008006" key="5">
    <source>
        <dbReference type="Google" id="ProtNLM"/>
    </source>
</evidence>
<gene>
    <name evidence="2" type="ORF">HA237_06775</name>
    <name evidence="3" type="ORF">J4224_04685</name>
</gene>
<evidence type="ECO:0000313" key="3">
    <source>
        <dbReference type="EMBL" id="MBS3059690.1"/>
    </source>
</evidence>
<feature type="transmembrane region" description="Helical" evidence="1">
    <location>
        <begin position="97"/>
        <end position="115"/>
    </location>
</feature>
<dbReference type="EMBL" id="DUFG01000036">
    <property type="protein sequence ID" value="HIH09028.1"/>
    <property type="molecule type" value="Genomic_DNA"/>
</dbReference>
<comment type="caution">
    <text evidence="2">The sequence shown here is derived from an EMBL/GenBank/DDBJ whole genome shotgun (WGS) entry which is preliminary data.</text>
</comment>
<sequence length="185" mass="20006">MNREISRQLIHAFAGTIIIASVALLGRELSLLLAALIFFIGLMLSMLVRVGVKADMLESLLKKVQRDYEKHFPGFGALMFFLGMVLLLFFFQRMEVIIGALVVSVYGDAASTLVGKAVGKHKIVGNYTLEGTLGGIIFSFALLSFLFPLHIALIVSVAGMLAELLPIDDNLSIPIVAGTVLSLLL</sequence>
<dbReference type="PANTHER" id="PTHR31303">
    <property type="entry name" value="CTP-DEPENDENT DIACYLGLYCEROL KINASE 1"/>
    <property type="match status" value="1"/>
</dbReference>
<evidence type="ECO:0000313" key="4">
    <source>
        <dbReference type="Proteomes" id="UP000577419"/>
    </source>
</evidence>
<keyword evidence="1" id="KW-0472">Membrane</keyword>
<feature type="transmembrane region" description="Helical" evidence="1">
    <location>
        <begin position="9"/>
        <end position="26"/>
    </location>
</feature>
<feature type="transmembrane region" description="Helical" evidence="1">
    <location>
        <begin position="32"/>
        <end position="52"/>
    </location>
</feature>
<feature type="transmembrane region" description="Helical" evidence="1">
    <location>
        <begin position="136"/>
        <end position="162"/>
    </location>
</feature>
<keyword evidence="1" id="KW-1133">Transmembrane helix</keyword>
<dbReference type="Proteomes" id="UP000683213">
    <property type="component" value="Unassembled WGS sequence"/>
</dbReference>
<proteinExistence type="predicted"/>
<name>A0A7J4IU35_9ARCH</name>
<protein>
    <recommendedName>
        <fullName evidence="5">Phosphatidate cytidylyltransferase</fullName>
    </recommendedName>
</protein>
<reference evidence="4" key="1">
    <citation type="journal article" date="2020" name="bioRxiv">
        <title>A rank-normalized archaeal taxonomy based on genome phylogeny resolves widespread incomplete and uneven classifications.</title>
        <authorList>
            <person name="Rinke C."/>
            <person name="Chuvochina M."/>
            <person name="Mussig A.J."/>
            <person name="Chaumeil P.-A."/>
            <person name="Waite D.W."/>
            <person name="Whitman W.B."/>
            <person name="Parks D.H."/>
            <person name="Hugenholtz P."/>
        </authorList>
    </citation>
    <scope>NUCLEOTIDE SEQUENCE [LARGE SCALE GENOMIC DNA]</scope>
</reference>
<reference evidence="3" key="3">
    <citation type="submission" date="2021-05" db="EMBL/GenBank/DDBJ databases">
        <title>Protein family content uncovers lineage relationships and bacterial pathway maintenance mechanisms in DPANN archaea.</title>
        <authorList>
            <person name="Castelle C.J."/>
            <person name="Meheust R."/>
            <person name="Jaffe A.L."/>
            <person name="Seitz K."/>
            <person name="Gong X."/>
            <person name="Baker B.J."/>
            <person name="Banfield J.F."/>
        </authorList>
    </citation>
    <scope>NUCLEOTIDE SEQUENCE</scope>
    <source>
        <strain evidence="3">RIFCSPHIGHO2_01_FULL_GW2011_AR10_43_9</strain>
    </source>
</reference>
<dbReference type="GO" id="GO:0004143">
    <property type="term" value="F:ATP-dependent diacylglycerol kinase activity"/>
    <property type="evidence" value="ECO:0007669"/>
    <property type="project" value="InterPro"/>
</dbReference>
<accession>A0A7J4IU35</accession>
<dbReference type="InterPro" id="IPR037997">
    <property type="entry name" value="Dgk1-like"/>
</dbReference>
<dbReference type="Proteomes" id="UP000577419">
    <property type="component" value="Unassembled WGS sequence"/>
</dbReference>
<keyword evidence="1" id="KW-0812">Transmembrane</keyword>
<dbReference type="PANTHER" id="PTHR31303:SF1">
    <property type="entry name" value="CTP-DEPENDENT DIACYLGLYCEROL KINASE 1"/>
    <property type="match status" value="1"/>
</dbReference>
<evidence type="ECO:0000313" key="2">
    <source>
        <dbReference type="EMBL" id="HIH09028.1"/>
    </source>
</evidence>
<evidence type="ECO:0000256" key="1">
    <source>
        <dbReference type="SAM" id="Phobius"/>
    </source>
</evidence>